<dbReference type="Gene3D" id="3.40.50.720">
    <property type="entry name" value="NAD(P)-binding Rossmann-like Domain"/>
    <property type="match status" value="1"/>
</dbReference>
<dbReference type="GO" id="GO:0009252">
    <property type="term" value="P:peptidoglycan biosynthetic process"/>
    <property type="evidence" value="ECO:0007669"/>
    <property type="project" value="UniProtKB-UniRule"/>
</dbReference>
<comment type="subcellular location">
    <subcellularLocation>
        <location evidence="1 7 8">Cytoplasm</location>
    </subcellularLocation>
</comment>
<dbReference type="InterPro" id="IPR036615">
    <property type="entry name" value="Mur_ligase_C_dom_sf"/>
</dbReference>
<evidence type="ECO:0000256" key="8">
    <source>
        <dbReference type="RuleBase" id="RU003664"/>
    </source>
</evidence>
<dbReference type="EMBL" id="JAAYEE010000286">
    <property type="protein sequence ID" value="NLW36722.1"/>
    <property type="molecule type" value="Genomic_DNA"/>
</dbReference>
<organism evidence="11 12">
    <name type="scientific">Syntrophorhabdus aromaticivorans</name>
    <dbReference type="NCBI Taxonomy" id="328301"/>
    <lineage>
        <taxon>Bacteria</taxon>
        <taxon>Pseudomonadati</taxon>
        <taxon>Thermodesulfobacteriota</taxon>
        <taxon>Syntrophorhabdia</taxon>
        <taxon>Syntrophorhabdales</taxon>
        <taxon>Syntrophorhabdaceae</taxon>
        <taxon>Syntrophorhabdus</taxon>
    </lineage>
</organism>
<feature type="domain" description="Mur ligase C-terminal" evidence="9">
    <location>
        <begin position="307"/>
        <end position="416"/>
    </location>
</feature>
<evidence type="ECO:0000256" key="3">
    <source>
        <dbReference type="ARBA" id="ARBA00022490"/>
    </source>
</evidence>
<comment type="function">
    <text evidence="7 8">Cell wall formation. Catalyzes the addition of glutamate to the nucleotide precursor UDP-N-acetylmuramoyl-L-alanine (UMA).</text>
</comment>
<keyword evidence="4 7" id="KW-0436">Ligase</keyword>
<dbReference type="SUPFAM" id="SSF53623">
    <property type="entry name" value="MurD-like peptide ligases, catalytic domain"/>
    <property type="match status" value="1"/>
</dbReference>
<dbReference type="HAMAP" id="MF_00639">
    <property type="entry name" value="MurD"/>
    <property type="match status" value="1"/>
</dbReference>
<comment type="caution">
    <text evidence="11">The sequence shown here is derived from an EMBL/GenBank/DDBJ whole genome shotgun (WGS) entry which is preliminary data.</text>
</comment>
<dbReference type="EC" id="6.3.2.9" evidence="7 8"/>
<evidence type="ECO:0000313" key="11">
    <source>
        <dbReference type="EMBL" id="NLW36722.1"/>
    </source>
</evidence>
<dbReference type="AlphaFoldDB" id="A0A971S2W0"/>
<accession>A0A971S2W0</accession>
<comment type="catalytic activity">
    <reaction evidence="7 8">
        <text>UDP-N-acetyl-alpha-D-muramoyl-L-alanine + D-glutamate + ATP = UDP-N-acetyl-alpha-D-muramoyl-L-alanyl-D-glutamate + ADP + phosphate + H(+)</text>
        <dbReference type="Rhea" id="RHEA:16429"/>
        <dbReference type="ChEBI" id="CHEBI:15378"/>
        <dbReference type="ChEBI" id="CHEBI:29986"/>
        <dbReference type="ChEBI" id="CHEBI:30616"/>
        <dbReference type="ChEBI" id="CHEBI:43474"/>
        <dbReference type="ChEBI" id="CHEBI:83898"/>
        <dbReference type="ChEBI" id="CHEBI:83900"/>
        <dbReference type="ChEBI" id="CHEBI:456216"/>
        <dbReference type="EC" id="6.3.2.9"/>
    </reaction>
</comment>
<dbReference type="GO" id="GO:0005737">
    <property type="term" value="C:cytoplasm"/>
    <property type="evidence" value="ECO:0007669"/>
    <property type="project" value="UniProtKB-SubCell"/>
</dbReference>
<dbReference type="PANTHER" id="PTHR43692:SF1">
    <property type="entry name" value="UDP-N-ACETYLMURAMOYLALANINE--D-GLUTAMATE LIGASE"/>
    <property type="match status" value="1"/>
</dbReference>
<dbReference type="Pfam" id="PF08245">
    <property type="entry name" value="Mur_ligase_M"/>
    <property type="match status" value="1"/>
</dbReference>
<keyword evidence="6 7" id="KW-0067">ATP-binding</keyword>
<evidence type="ECO:0000256" key="7">
    <source>
        <dbReference type="HAMAP-Rule" id="MF_00639"/>
    </source>
</evidence>
<dbReference type="GO" id="GO:0071555">
    <property type="term" value="P:cell wall organization"/>
    <property type="evidence" value="ECO:0007669"/>
    <property type="project" value="UniProtKB-KW"/>
</dbReference>
<reference evidence="11" key="1">
    <citation type="journal article" date="2020" name="Biotechnol. Biofuels">
        <title>New insights from the biogas microbiome by comprehensive genome-resolved metagenomics of nearly 1600 species originating from multiple anaerobic digesters.</title>
        <authorList>
            <person name="Campanaro S."/>
            <person name="Treu L."/>
            <person name="Rodriguez-R L.M."/>
            <person name="Kovalovszki A."/>
            <person name="Ziels R.M."/>
            <person name="Maus I."/>
            <person name="Zhu X."/>
            <person name="Kougias P.G."/>
            <person name="Basile A."/>
            <person name="Luo G."/>
            <person name="Schluter A."/>
            <person name="Konstantinidis K.T."/>
            <person name="Angelidaki I."/>
        </authorList>
    </citation>
    <scope>NUCLEOTIDE SEQUENCE</scope>
    <source>
        <strain evidence="11">AS06rmzACSIP_7</strain>
    </source>
</reference>
<evidence type="ECO:0000259" key="10">
    <source>
        <dbReference type="Pfam" id="PF08245"/>
    </source>
</evidence>
<reference evidence="11" key="2">
    <citation type="submission" date="2020-01" db="EMBL/GenBank/DDBJ databases">
        <authorList>
            <person name="Campanaro S."/>
        </authorList>
    </citation>
    <scope>NUCLEOTIDE SEQUENCE</scope>
    <source>
        <strain evidence="11">AS06rmzACSIP_7</strain>
    </source>
</reference>
<evidence type="ECO:0000313" key="12">
    <source>
        <dbReference type="Proteomes" id="UP000777265"/>
    </source>
</evidence>
<dbReference type="InterPro" id="IPR036565">
    <property type="entry name" value="Mur-like_cat_sf"/>
</dbReference>
<dbReference type="GO" id="GO:0008764">
    <property type="term" value="F:UDP-N-acetylmuramoylalanine-D-glutamate ligase activity"/>
    <property type="evidence" value="ECO:0007669"/>
    <property type="project" value="UniProtKB-UniRule"/>
</dbReference>
<protein>
    <recommendedName>
        <fullName evidence="7 8">UDP-N-acetylmuramoylalanine--D-glutamate ligase</fullName>
        <ecNumber evidence="7 8">6.3.2.9</ecNumber>
    </recommendedName>
    <alternativeName>
        <fullName evidence="7">D-glutamic acid-adding enzyme</fullName>
    </alternativeName>
    <alternativeName>
        <fullName evidence="7">UDP-N-acetylmuramoyl-L-alanyl-D-glutamate synthetase</fullName>
    </alternativeName>
</protein>
<comment type="pathway">
    <text evidence="2 7 8">Cell wall biogenesis; peptidoglycan biosynthesis.</text>
</comment>
<dbReference type="PANTHER" id="PTHR43692">
    <property type="entry name" value="UDP-N-ACETYLMURAMOYLALANINE--D-GLUTAMATE LIGASE"/>
    <property type="match status" value="1"/>
</dbReference>
<feature type="domain" description="Mur ligase central" evidence="10">
    <location>
        <begin position="112"/>
        <end position="284"/>
    </location>
</feature>
<dbReference type="InterPro" id="IPR004101">
    <property type="entry name" value="Mur_ligase_C"/>
</dbReference>
<evidence type="ECO:0000256" key="5">
    <source>
        <dbReference type="ARBA" id="ARBA00022741"/>
    </source>
</evidence>
<comment type="similarity">
    <text evidence="7">Belongs to the MurCDEF family.</text>
</comment>
<evidence type="ECO:0000259" key="9">
    <source>
        <dbReference type="Pfam" id="PF02875"/>
    </source>
</evidence>
<name>A0A971S2W0_9BACT</name>
<keyword evidence="7 8" id="KW-0131">Cell cycle</keyword>
<dbReference type="Pfam" id="PF02875">
    <property type="entry name" value="Mur_ligase_C"/>
    <property type="match status" value="1"/>
</dbReference>
<gene>
    <name evidence="7 11" type="primary">murD</name>
    <name evidence="11" type="ORF">GXY80_14790</name>
</gene>
<dbReference type="SUPFAM" id="SSF53244">
    <property type="entry name" value="MurD-like peptide ligases, peptide-binding domain"/>
    <property type="match status" value="1"/>
</dbReference>
<dbReference type="SUPFAM" id="SSF51984">
    <property type="entry name" value="MurCD N-terminal domain"/>
    <property type="match status" value="1"/>
</dbReference>
<dbReference type="GO" id="GO:0005524">
    <property type="term" value="F:ATP binding"/>
    <property type="evidence" value="ECO:0007669"/>
    <property type="project" value="UniProtKB-UniRule"/>
</dbReference>
<keyword evidence="7 8" id="KW-0573">Peptidoglycan synthesis</keyword>
<evidence type="ECO:0000256" key="6">
    <source>
        <dbReference type="ARBA" id="ARBA00022840"/>
    </source>
</evidence>
<evidence type="ECO:0000256" key="2">
    <source>
        <dbReference type="ARBA" id="ARBA00004752"/>
    </source>
</evidence>
<dbReference type="GO" id="GO:0051301">
    <property type="term" value="P:cell division"/>
    <property type="evidence" value="ECO:0007669"/>
    <property type="project" value="UniProtKB-KW"/>
</dbReference>
<dbReference type="Pfam" id="PF21799">
    <property type="entry name" value="MurD-like_N"/>
    <property type="match status" value="1"/>
</dbReference>
<dbReference type="Proteomes" id="UP000777265">
    <property type="component" value="Unassembled WGS sequence"/>
</dbReference>
<dbReference type="Gene3D" id="3.90.190.20">
    <property type="entry name" value="Mur ligase, C-terminal domain"/>
    <property type="match status" value="1"/>
</dbReference>
<evidence type="ECO:0000256" key="4">
    <source>
        <dbReference type="ARBA" id="ARBA00022598"/>
    </source>
</evidence>
<evidence type="ECO:0000256" key="1">
    <source>
        <dbReference type="ARBA" id="ARBA00004496"/>
    </source>
</evidence>
<keyword evidence="7 8" id="KW-0133">Cell shape</keyword>
<proteinExistence type="inferred from homology"/>
<keyword evidence="3 7" id="KW-0963">Cytoplasm</keyword>
<dbReference type="NCBIfam" id="TIGR01087">
    <property type="entry name" value="murD"/>
    <property type="match status" value="1"/>
</dbReference>
<dbReference type="InterPro" id="IPR005762">
    <property type="entry name" value="MurD"/>
</dbReference>
<keyword evidence="5 7" id="KW-0547">Nucleotide-binding</keyword>
<feature type="binding site" evidence="7">
    <location>
        <begin position="114"/>
        <end position="120"/>
    </location>
    <ligand>
        <name>ATP</name>
        <dbReference type="ChEBI" id="CHEBI:30616"/>
    </ligand>
</feature>
<keyword evidence="7 8" id="KW-0961">Cell wall biogenesis/degradation</keyword>
<sequence length="441" mass="48518">MNLPDDILIVGLGTTGIATARFLSRLGKRITLVDEKHEKDLAPALKALDGVPFTGRFGPHRQEDFLGHPMIVLSPGIDSEHPYLKEARAAGIKVIGEMELAYTFLETPVIAITGTNGKTTVTTLMGEIFTKAYGDVFVGGNIGDPLVNYLLSGAGAGYVIIEVSSFQLETIETFRPDAAILLNVTEDHLDRYRSFAEYRDAKYRIFENQRPEDYAILNTSLPPLGGIRARKLCFSTERGLEEGAFLKDGTMYVRLEGKEYRHERAVSPLVGIHNTENLLVALLTAYIHGIKGEVIEDVIKTFTGLSHRIEPVRRINGITFYNDSKATNVDSTRRALESIGGSVVLIAGGKDKGGSYRVIGDQMPKVRSLILIGEGAERIREELGSYTKTYMEGDLAGAVSRAVEVAQKGDVVLFSPMCSSFDMFKDYKDRGNRFRALVEAL</sequence>
<keyword evidence="7 8" id="KW-0132">Cell division</keyword>
<dbReference type="GO" id="GO:0008360">
    <property type="term" value="P:regulation of cell shape"/>
    <property type="evidence" value="ECO:0007669"/>
    <property type="project" value="UniProtKB-KW"/>
</dbReference>
<dbReference type="Gene3D" id="3.40.1190.10">
    <property type="entry name" value="Mur-like, catalytic domain"/>
    <property type="match status" value="1"/>
</dbReference>
<dbReference type="InterPro" id="IPR013221">
    <property type="entry name" value="Mur_ligase_cen"/>
</dbReference>